<evidence type="ECO:0000313" key="1">
    <source>
        <dbReference type="EMBL" id="QIB75430.1"/>
    </source>
</evidence>
<name>A0A6C0UJS7_9EURY</name>
<evidence type="ECO:0000313" key="2">
    <source>
        <dbReference type="Proteomes" id="UP000465846"/>
    </source>
</evidence>
<dbReference type="EMBL" id="CP048739">
    <property type="protein sequence ID" value="QIB75430.1"/>
    <property type="molecule type" value="Genomic_DNA"/>
</dbReference>
<dbReference type="RefSeq" id="WP_163487207.1">
    <property type="nucleotide sequence ID" value="NZ_CP048739.1"/>
</dbReference>
<sequence length="121" mass="12550">MGKRAIPFGSLVQLALTIAAELAGMTPLPFGVVGGLVAGRVSRSFEKEYRDAVLAGWSAWFVFGVGTAVLSLLSGSKLFTDRSSVGVWFGVGYAIVGAGISGFLSAIVGVAIGIRRRFNPV</sequence>
<proteinExistence type="predicted"/>
<reference evidence="1 2" key="1">
    <citation type="submission" date="2020-02" db="EMBL/GenBank/DDBJ databases">
        <title>Whole genome sequence of Halogeometricum borinquense strain wsp4.</title>
        <authorList>
            <person name="Verma D.K."/>
            <person name="Gopal K."/>
            <person name="Prasad E.S."/>
        </authorList>
    </citation>
    <scope>NUCLEOTIDE SEQUENCE [LARGE SCALE GENOMIC DNA]</scope>
    <source>
        <strain evidence="2">wsp4</strain>
    </source>
</reference>
<organism evidence="1 2">
    <name type="scientific">Halogeometricum borinquense</name>
    <dbReference type="NCBI Taxonomy" id="60847"/>
    <lineage>
        <taxon>Archaea</taxon>
        <taxon>Methanobacteriati</taxon>
        <taxon>Methanobacteriota</taxon>
        <taxon>Stenosarchaea group</taxon>
        <taxon>Halobacteria</taxon>
        <taxon>Halobacteriales</taxon>
        <taxon>Haloferacaceae</taxon>
        <taxon>Halogeometricum</taxon>
    </lineage>
</organism>
<dbReference type="Proteomes" id="UP000465846">
    <property type="component" value="Chromosome"/>
</dbReference>
<dbReference type="AlphaFoldDB" id="A0A6C0UJS7"/>
<dbReference type="GeneID" id="44080670"/>
<accession>A0A6C0UJS7</accession>
<gene>
    <name evidence="1" type="ORF">G3I44_14675</name>
</gene>
<protein>
    <submittedName>
        <fullName evidence="1">Uncharacterized protein</fullName>
    </submittedName>
</protein>